<keyword evidence="10" id="KW-0067">ATP-binding</keyword>
<dbReference type="InterPro" id="IPR003660">
    <property type="entry name" value="HAMP_dom"/>
</dbReference>
<evidence type="ECO:0000256" key="4">
    <source>
        <dbReference type="ARBA" id="ARBA00022475"/>
    </source>
</evidence>
<dbReference type="InterPro" id="IPR003661">
    <property type="entry name" value="HisK_dim/P_dom"/>
</dbReference>
<dbReference type="Gene3D" id="6.10.340.10">
    <property type="match status" value="1"/>
</dbReference>
<comment type="catalytic activity">
    <reaction evidence="1">
        <text>ATP + protein L-histidine = ADP + protein N-phospho-L-histidine.</text>
        <dbReference type="EC" id="2.7.13.3"/>
    </reaction>
</comment>
<evidence type="ECO:0000313" key="16">
    <source>
        <dbReference type="EMBL" id="SEF41499.1"/>
    </source>
</evidence>
<comment type="subcellular location">
    <subcellularLocation>
        <location evidence="2">Cell membrane</location>
        <topology evidence="2">Multi-pass membrane protein</topology>
    </subcellularLocation>
</comment>
<evidence type="ECO:0000256" key="7">
    <source>
        <dbReference type="ARBA" id="ARBA00022692"/>
    </source>
</evidence>
<dbReference type="EC" id="2.7.13.3" evidence="3"/>
<evidence type="ECO:0000256" key="5">
    <source>
        <dbReference type="ARBA" id="ARBA00022553"/>
    </source>
</evidence>
<reference evidence="16 17" key="1">
    <citation type="submission" date="2016-10" db="EMBL/GenBank/DDBJ databases">
        <authorList>
            <person name="de Groot N.N."/>
        </authorList>
    </citation>
    <scope>NUCLEOTIDE SEQUENCE [LARGE SCALE GENOMIC DNA]</scope>
    <source>
        <strain evidence="16 17">AR32</strain>
    </source>
</reference>
<gene>
    <name evidence="16" type="ORF">SAMN05216354_0316</name>
</gene>
<keyword evidence="6" id="KW-0808">Transferase</keyword>
<evidence type="ECO:0000256" key="8">
    <source>
        <dbReference type="ARBA" id="ARBA00022741"/>
    </source>
</evidence>
<dbReference type="CDD" id="cd06225">
    <property type="entry name" value="HAMP"/>
    <property type="match status" value="1"/>
</dbReference>
<evidence type="ECO:0000256" key="6">
    <source>
        <dbReference type="ARBA" id="ARBA00022679"/>
    </source>
</evidence>
<dbReference type="PANTHER" id="PTHR45528">
    <property type="entry name" value="SENSOR HISTIDINE KINASE CPXA"/>
    <property type="match status" value="1"/>
</dbReference>
<dbReference type="GO" id="GO:0005886">
    <property type="term" value="C:plasma membrane"/>
    <property type="evidence" value="ECO:0007669"/>
    <property type="project" value="UniProtKB-SubCell"/>
</dbReference>
<dbReference type="InterPro" id="IPR036097">
    <property type="entry name" value="HisK_dim/P_sf"/>
</dbReference>
<proteinExistence type="predicted"/>
<evidence type="ECO:0000256" key="2">
    <source>
        <dbReference type="ARBA" id="ARBA00004651"/>
    </source>
</evidence>
<dbReference type="SUPFAM" id="SSF47384">
    <property type="entry name" value="Homodimeric domain of signal transducing histidine kinase"/>
    <property type="match status" value="1"/>
</dbReference>
<dbReference type="GO" id="GO:0005524">
    <property type="term" value="F:ATP binding"/>
    <property type="evidence" value="ECO:0007669"/>
    <property type="project" value="UniProtKB-KW"/>
</dbReference>
<feature type="domain" description="HAMP" evidence="15">
    <location>
        <begin position="345"/>
        <end position="395"/>
    </location>
</feature>
<dbReference type="CDD" id="cd12913">
    <property type="entry name" value="PDC1_MCP_like"/>
    <property type="match status" value="1"/>
</dbReference>
<dbReference type="InterPro" id="IPR050398">
    <property type="entry name" value="HssS/ArlS-like"/>
</dbReference>
<dbReference type="Proteomes" id="UP000236735">
    <property type="component" value="Unassembled WGS sequence"/>
</dbReference>
<keyword evidence="13 14" id="KW-0472">Membrane</keyword>
<keyword evidence="11 14" id="KW-1133">Transmembrane helix</keyword>
<keyword evidence="9" id="KW-0418">Kinase</keyword>
<dbReference type="Pfam" id="PF00672">
    <property type="entry name" value="HAMP"/>
    <property type="match status" value="1"/>
</dbReference>
<dbReference type="PROSITE" id="PS50885">
    <property type="entry name" value="HAMP"/>
    <property type="match status" value="1"/>
</dbReference>
<dbReference type="SUPFAM" id="SSF158472">
    <property type="entry name" value="HAMP domain-like"/>
    <property type="match status" value="1"/>
</dbReference>
<keyword evidence="7 14" id="KW-0812">Transmembrane</keyword>
<feature type="transmembrane region" description="Helical" evidence="14">
    <location>
        <begin position="12"/>
        <end position="37"/>
    </location>
</feature>
<keyword evidence="8" id="KW-0547">Nucleotide-binding</keyword>
<dbReference type="CDD" id="cd12912">
    <property type="entry name" value="PDC2_MCP_like"/>
    <property type="match status" value="1"/>
</dbReference>
<evidence type="ECO:0000256" key="10">
    <source>
        <dbReference type="ARBA" id="ARBA00022840"/>
    </source>
</evidence>
<sequence length="490" mass="55707">MKQIILYIRQRLSIRLGMLIVVVVTLFFIMLLNFLFYRCKLYIQHAAIDHATQLLDNTAERINGIMNETELVTNYMAVTTTRHLHPDSLLAFTRRTVVENYFLTGFAISMEPYFFPSMGRYFSAYSLRHRGLPASNTTLDSITTVREGPFEYFDALWYKTPHTLGTPCWVDAYDDYNEGTLSSPDILTSYCCPMRDADGRYVGSVTASLTLKWLSGAFASLKPYPNSSAIMLGRDGTYLVHPDTTKLFRQNIFSDADPKAQRDINILGRSMLGGRSGMMRTVVDGQYAYIFYRPLERTGWSLAIVCPESDVFARYNRLLVMAWIIVAVGLMLLMFFCYQTVCHAVQPLRQLDERAKRIADGLFDEPLAPSTRCDSIGRLTNSFIRMQQSLAASVTAVRRCNDDLQQQNDDLARAYQLKLETNRRRSAFVQDMYHEIRTPLNVISGFTQVLSAGLHELPDDDVADFTARMKQSAADIKKLVHGIANTPFQS</sequence>
<keyword evidence="5" id="KW-0597">Phosphoprotein</keyword>
<accession>A0A1H5RT26</accession>
<evidence type="ECO:0000256" key="3">
    <source>
        <dbReference type="ARBA" id="ARBA00012438"/>
    </source>
</evidence>
<dbReference type="SMART" id="SM00304">
    <property type="entry name" value="HAMP"/>
    <property type="match status" value="1"/>
</dbReference>
<keyword evidence="12" id="KW-0902">Two-component regulatory system</keyword>
<dbReference type="RefSeq" id="WP_103914937.1">
    <property type="nucleotide sequence ID" value="NZ_FNUV01000001.1"/>
</dbReference>
<feature type="transmembrane region" description="Helical" evidence="14">
    <location>
        <begin position="318"/>
        <end position="338"/>
    </location>
</feature>
<dbReference type="SMART" id="SM00388">
    <property type="entry name" value="HisKA"/>
    <property type="match status" value="1"/>
</dbReference>
<dbReference type="Pfam" id="PF00512">
    <property type="entry name" value="HisKA"/>
    <property type="match status" value="1"/>
</dbReference>
<evidence type="ECO:0000256" key="12">
    <source>
        <dbReference type="ARBA" id="ARBA00023012"/>
    </source>
</evidence>
<dbReference type="GO" id="GO:0000155">
    <property type="term" value="F:phosphorelay sensor kinase activity"/>
    <property type="evidence" value="ECO:0007669"/>
    <property type="project" value="InterPro"/>
</dbReference>
<evidence type="ECO:0000313" key="17">
    <source>
        <dbReference type="Proteomes" id="UP000236735"/>
    </source>
</evidence>
<organism evidence="16 17">
    <name type="scientific">Xylanibacter ruminicola</name>
    <name type="common">Prevotella ruminicola</name>
    <dbReference type="NCBI Taxonomy" id="839"/>
    <lineage>
        <taxon>Bacteria</taxon>
        <taxon>Pseudomonadati</taxon>
        <taxon>Bacteroidota</taxon>
        <taxon>Bacteroidia</taxon>
        <taxon>Bacteroidales</taxon>
        <taxon>Prevotellaceae</taxon>
        <taxon>Xylanibacter</taxon>
    </lineage>
</organism>
<dbReference type="CDD" id="cd00082">
    <property type="entry name" value="HisKA"/>
    <property type="match status" value="1"/>
</dbReference>
<dbReference type="Gene3D" id="3.30.450.20">
    <property type="entry name" value="PAS domain"/>
    <property type="match status" value="2"/>
</dbReference>
<evidence type="ECO:0000256" key="9">
    <source>
        <dbReference type="ARBA" id="ARBA00022777"/>
    </source>
</evidence>
<dbReference type="Pfam" id="PF02743">
    <property type="entry name" value="dCache_1"/>
    <property type="match status" value="1"/>
</dbReference>
<dbReference type="PANTHER" id="PTHR45528:SF1">
    <property type="entry name" value="SENSOR HISTIDINE KINASE CPXA"/>
    <property type="match status" value="1"/>
</dbReference>
<dbReference type="InterPro" id="IPR033479">
    <property type="entry name" value="dCache_1"/>
</dbReference>
<evidence type="ECO:0000256" key="13">
    <source>
        <dbReference type="ARBA" id="ARBA00023136"/>
    </source>
</evidence>
<dbReference type="Gene3D" id="1.10.287.130">
    <property type="match status" value="1"/>
</dbReference>
<evidence type="ECO:0000256" key="11">
    <source>
        <dbReference type="ARBA" id="ARBA00022989"/>
    </source>
</evidence>
<evidence type="ECO:0000256" key="1">
    <source>
        <dbReference type="ARBA" id="ARBA00000085"/>
    </source>
</evidence>
<name>A0A1H5RT26_XYLRU</name>
<dbReference type="AlphaFoldDB" id="A0A1H5RT26"/>
<dbReference type="EMBL" id="FNUV01000001">
    <property type="protein sequence ID" value="SEF41499.1"/>
    <property type="molecule type" value="Genomic_DNA"/>
</dbReference>
<keyword evidence="4" id="KW-1003">Cell membrane</keyword>
<evidence type="ECO:0000256" key="14">
    <source>
        <dbReference type="SAM" id="Phobius"/>
    </source>
</evidence>
<evidence type="ECO:0000259" key="15">
    <source>
        <dbReference type="PROSITE" id="PS50885"/>
    </source>
</evidence>
<protein>
    <recommendedName>
        <fullName evidence="3">histidine kinase</fullName>
        <ecNumber evidence="3">2.7.13.3</ecNumber>
    </recommendedName>
</protein>